<evidence type="ECO:0000256" key="4">
    <source>
        <dbReference type="ARBA" id="ARBA00022741"/>
    </source>
</evidence>
<keyword evidence="3" id="KW-0132">Cell division</keyword>
<dbReference type="GO" id="GO:0005525">
    <property type="term" value="F:GTP binding"/>
    <property type="evidence" value="ECO:0007669"/>
    <property type="project" value="UniProtKB-KW"/>
</dbReference>
<feature type="region of interest" description="Disordered" evidence="9">
    <location>
        <begin position="1"/>
        <end position="42"/>
    </location>
</feature>
<dbReference type="InterPro" id="IPR030379">
    <property type="entry name" value="G_SEPTIN_dom"/>
</dbReference>
<keyword evidence="5 7" id="KW-0342">GTP-binding</keyword>
<sequence>MTSYHGSSSPKKESSFLTQHSHSSPNVLEYLTSPPPSVSDSSLDLKIRSTILPGRRTRSPSPTPPCYPGYVASGMRVNLQSYSTSNNLKSTDANKYGSSFTRSRSQSPLMSNYLGDCVKYPTNRNYSSNLCKGPGLPPSPRKIQNPGTLLPDSNFCLSCPPASMQLMAAMRTKESDPDAPGEVDRDYIGFATLPEQIHRKSVKKGFDFTLMVVGESGLGKSTLVNSLFLSDLYKDRKIPEVSERVEKTTMIEKKSMDIEERGVKLRLTVVDTPGYGDAINGEESWRSCCAYIDEQMRQYFQDESGLNRKNIQDNRVHCCVYFVPPYGHGLRQLDLEFMRRLHRKVNIVPVIAKADTLTASEVKRLKERIMADIEENQIQIYQFPECDSDEDEDFKQQDRELKASVPFAVIGSNVLLEVNGKQVRGRQYPWGIVEVENPKHSDFVKLRNMLICTHMHDLKDITQDVHYENFRAQCISQISKDAIKERSKLKRDSTAQIEGLSETDRLLLEKDEEIRRMQDMLKLMQEKLQTDTNKRDSIVNV</sequence>
<dbReference type="Gene3D" id="3.40.50.300">
    <property type="entry name" value="P-loop containing nucleotide triphosphate hydrolases"/>
    <property type="match status" value="1"/>
</dbReference>
<evidence type="ECO:0000256" key="2">
    <source>
        <dbReference type="ARBA" id="ARBA00022490"/>
    </source>
</evidence>
<dbReference type="EMBL" id="JAWJWF010000002">
    <property type="protein sequence ID" value="KAK6638041.1"/>
    <property type="molecule type" value="Genomic_DNA"/>
</dbReference>
<evidence type="ECO:0000313" key="14">
    <source>
        <dbReference type="Proteomes" id="UP001372834"/>
    </source>
</evidence>
<dbReference type="Proteomes" id="UP001372834">
    <property type="component" value="Unassembled WGS sequence"/>
</dbReference>
<dbReference type="CDD" id="cd01850">
    <property type="entry name" value="CDC_Septin"/>
    <property type="match status" value="1"/>
</dbReference>
<evidence type="ECO:0000256" key="8">
    <source>
        <dbReference type="SAM" id="Coils"/>
    </source>
</evidence>
<keyword evidence="4 7" id="KW-0547">Nucleotide-binding</keyword>
<dbReference type="Pfam" id="PF00735">
    <property type="entry name" value="Septin"/>
    <property type="match status" value="1"/>
</dbReference>
<evidence type="ECO:0000313" key="12">
    <source>
        <dbReference type="EMBL" id="KAK6638041.1"/>
    </source>
</evidence>
<dbReference type="Proteomes" id="UP001359485">
    <property type="component" value="Unassembled WGS sequence"/>
</dbReference>
<accession>A0AAN8NRQ8</accession>
<organism evidence="11 14">
    <name type="scientific">Polyplax serrata</name>
    <name type="common">Common mouse louse</name>
    <dbReference type="NCBI Taxonomy" id="468196"/>
    <lineage>
        <taxon>Eukaryota</taxon>
        <taxon>Metazoa</taxon>
        <taxon>Ecdysozoa</taxon>
        <taxon>Arthropoda</taxon>
        <taxon>Hexapoda</taxon>
        <taxon>Insecta</taxon>
        <taxon>Pterygota</taxon>
        <taxon>Neoptera</taxon>
        <taxon>Paraneoptera</taxon>
        <taxon>Psocodea</taxon>
        <taxon>Troctomorpha</taxon>
        <taxon>Phthiraptera</taxon>
        <taxon>Anoplura</taxon>
        <taxon>Polyplacidae</taxon>
        <taxon>Polyplax</taxon>
    </lineage>
</organism>
<dbReference type="PANTHER" id="PTHR18884">
    <property type="entry name" value="SEPTIN"/>
    <property type="match status" value="1"/>
</dbReference>
<keyword evidence="8" id="KW-0175">Coiled coil</keyword>
<evidence type="ECO:0000256" key="1">
    <source>
        <dbReference type="ARBA" id="ARBA00004496"/>
    </source>
</evidence>
<comment type="similarity">
    <text evidence="7">Belongs to the TRAFAC class TrmE-Era-EngA-EngB-Septin-like GTPase superfamily. Septin GTPase family.</text>
</comment>
<keyword evidence="6" id="KW-0131">Cell cycle</keyword>
<name>A0AAN8NRQ8_POLSC</name>
<dbReference type="GO" id="GO:0005737">
    <property type="term" value="C:cytoplasm"/>
    <property type="evidence" value="ECO:0007669"/>
    <property type="project" value="UniProtKB-SubCell"/>
</dbReference>
<gene>
    <name evidence="11" type="primary">SEPTIN5</name>
    <name evidence="11" type="ORF">RUM43_005711</name>
    <name evidence="12" type="ORF">RUM44_008465</name>
</gene>
<evidence type="ECO:0000256" key="5">
    <source>
        <dbReference type="ARBA" id="ARBA00023134"/>
    </source>
</evidence>
<evidence type="ECO:0000256" key="9">
    <source>
        <dbReference type="SAM" id="MobiDB-lite"/>
    </source>
</evidence>
<dbReference type="InterPro" id="IPR027417">
    <property type="entry name" value="P-loop_NTPase"/>
</dbReference>
<evidence type="ECO:0000256" key="6">
    <source>
        <dbReference type="ARBA" id="ARBA00023306"/>
    </source>
</evidence>
<dbReference type="PROSITE" id="PS51719">
    <property type="entry name" value="G_SEPTIN"/>
    <property type="match status" value="1"/>
</dbReference>
<comment type="caution">
    <text evidence="11">The sequence shown here is derived from an EMBL/GenBank/DDBJ whole genome shotgun (WGS) entry which is preliminary data.</text>
</comment>
<protein>
    <submittedName>
        <fullName evidence="11">Septin-5</fullName>
    </submittedName>
</protein>
<comment type="subcellular location">
    <subcellularLocation>
        <location evidence="1">Cytoplasm</location>
    </subcellularLocation>
</comment>
<feature type="compositionally biased region" description="Polar residues" evidence="9">
    <location>
        <begin position="1"/>
        <end position="26"/>
    </location>
</feature>
<evidence type="ECO:0000259" key="10">
    <source>
        <dbReference type="PROSITE" id="PS51719"/>
    </source>
</evidence>
<evidence type="ECO:0000256" key="3">
    <source>
        <dbReference type="ARBA" id="ARBA00022618"/>
    </source>
</evidence>
<dbReference type="GO" id="GO:0051301">
    <property type="term" value="P:cell division"/>
    <property type="evidence" value="ECO:0007669"/>
    <property type="project" value="UniProtKB-KW"/>
</dbReference>
<dbReference type="EMBL" id="JAWJWE010000037">
    <property type="protein sequence ID" value="KAK6625413.1"/>
    <property type="molecule type" value="Genomic_DNA"/>
</dbReference>
<keyword evidence="13" id="KW-1185">Reference proteome</keyword>
<dbReference type="FunFam" id="3.40.50.300:FF:000064">
    <property type="entry name" value="Septin 4"/>
    <property type="match status" value="1"/>
</dbReference>
<keyword evidence="2" id="KW-0963">Cytoplasm</keyword>
<evidence type="ECO:0000313" key="13">
    <source>
        <dbReference type="Proteomes" id="UP001359485"/>
    </source>
</evidence>
<dbReference type="AlphaFoldDB" id="A0AAN8NRQ8"/>
<evidence type="ECO:0000313" key="11">
    <source>
        <dbReference type="EMBL" id="KAK6625413.1"/>
    </source>
</evidence>
<dbReference type="SUPFAM" id="SSF52540">
    <property type="entry name" value="P-loop containing nucleoside triphosphate hydrolases"/>
    <property type="match status" value="1"/>
</dbReference>
<feature type="coiled-coil region" evidence="8">
    <location>
        <begin position="507"/>
        <end position="534"/>
    </location>
</feature>
<reference evidence="11 14" key="1">
    <citation type="submission" date="2023-10" db="EMBL/GenBank/DDBJ databases">
        <title>Genomes of two closely related lineages of the louse Polyplax serrata with different host specificities.</title>
        <authorList>
            <person name="Martinu J."/>
            <person name="Tarabai H."/>
            <person name="Stefka J."/>
            <person name="Hypsa V."/>
        </authorList>
    </citation>
    <scope>NUCLEOTIDE SEQUENCE [LARGE SCALE GENOMIC DNA]</scope>
    <source>
        <strain evidence="12">98ZLc_SE</strain>
        <strain evidence="11">HR10_N</strain>
    </source>
</reference>
<feature type="domain" description="Septin-type G" evidence="10">
    <location>
        <begin position="204"/>
        <end position="477"/>
    </location>
</feature>
<proteinExistence type="inferred from homology"/>
<evidence type="ECO:0000256" key="7">
    <source>
        <dbReference type="RuleBase" id="RU004560"/>
    </source>
</evidence>
<dbReference type="InterPro" id="IPR016491">
    <property type="entry name" value="Septin"/>
</dbReference>